<evidence type="ECO:0000256" key="8">
    <source>
        <dbReference type="ARBA" id="ARBA00023136"/>
    </source>
</evidence>
<evidence type="ECO:0000256" key="2">
    <source>
        <dbReference type="ARBA" id="ARBA00022448"/>
    </source>
</evidence>
<keyword evidence="3" id="KW-1003">Cell membrane</keyword>
<feature type="transmembrane region" description="Helical" evidence="9">
    <location>
        <begin position="34"/>
        <end position="56"/>
    </location>
</feature>
<evidence type="ECO:0000256" key="4">
    <source>
        <dbReference type="ARBA" id="ARBA00022692"/>
    </source>
</evidence>
<dbReference type="CDD" id="cd06261">
    <property type="entry name" value="TM_PBP2"/>
    <property type="match status" value="1"/>
</dbReference>
<name>A0A7W9BNA8_9RHOB</name>
<evidence type="ECO:0000256" key="1">
    <source>
        <dbReference type="ARBA" id="ARBA00004651"/>
    </source>
</evidence>
<dbReference type="Pfam" id="PF00528">
    <property type="entry name" value="BPD_transp_1"/>
    <property type="match status" value="1"/>
</dbReference>
<evidence type="ECO:0000256" key="6">
    <source>
        <dbReference type="ARBA" id="ARBA00022927"/>
    </source>
</evidence>
<feature type="transmembrane region" description="Helical" evidence="9">
    <location>
        <begin position="103"/>
        <end position="128"/>
    </location>
</feature>
<organism evidence="11 12">
    <name type="scientific">Yoonia ponticola</name>
    <dbReference type="NCBI Taxonomy" id="1524255"/>
    <lineage>
        <taxon>Bacteria</taxon>
        <taxon>Pseudomonadati</taxon>
        <taxon>Pseudomonadota</taxon>
        <taxon>Alphaproteobacteria</taxon>
        <taxon>Rhodobacterales</taxon>
        <taxon>Paracoccaceae</taxon>
        <taxon>Yoonia</taxon>
    </lineage>
</organism>
<dbReference type="PROSITE" id="PS50928">
    <property type="entry name" value="ABC_TM1"/>
    <property type="match status" value="1"/>
</dbReference>
<dbReference type="Gene3D" id="1.10.3720.10">
    <property type="entry name" value="MetI-like"/>
    <property type="match status" value="1"/>
</dbReference>
<dbReference type="GO" id="GO:0005886">
    <property type="term" value="C:plasma membrane"/>
    <property type="evidence" value="ECO:0007669"/>
    <property type="project" value="UniProtKB-SubCell"/>
</dbReference>
<dbReference type="InterPro" id="IPR050366">
    <property type="entry name" value="BP-dependent_transpt_permease"/>
</dbReference>
<dbReference type="EMBL" id="JACIJM010000012">
    <property type="protein sequence ID" value="MBB5723673.1"/>
    <property type="molecule type" value="Genomic_DNA"/>
</dbReference>
<dbReference type="InterPro" id="IPR035906">
    <property type="entry name" value="MetI-like_sf"/>
</dbReference>
<keyword evidence="8 9" id="KW-0472">Membrane</keyword>
<dbReference type="SUPFAM" id="SSF161098">
    <property type="entry name" value="MetI-like"/>
    <property type="match status" value="1"/>
</dbReference>
<keyword evidence="12" id="KW-1185">Reference proteome</keyword>
<feature type="domain" description="ABC transmembrane type-1" evidence="10">
    <location>
        <begin position="101"/>
        <end position="290"/>
    </location>
</feature>
<dbReference type="GO" id="GO:0015833">
    <property type="term" value="P:peptide transport"/>
    <property type="evidence" value="ECO:0007669"/>
    <property type="project" value="UniProtKB-KW"/>
</dbReference>
<keyword evidence="5" id="KW-0571">Peptide transport</keyword>
<comment type="subcellular location">
    <subcellularLocation>
        <location evidence="1 9">Cell membrane</location>
        <topology evidence="1 9">Multi-pass membrane protein</topology>
    </subcellularLocation>
</comment>
<dbReference type="InterPro" id="IPR000515">
    <property type="entry name" value="MetI-like"/>
</dbReference>
<comment type="similarity">
    <text evidence="9">Belongs to the binding-protein-dependent transport system permease family.</text>
</comment>
<dbReference type="GO" id="GO:0055085">
    <property type="term" value="P:transmembrane transport"/>
    <property type="evidence" value="ECO:0007669"/>
    <property type="project" value="InterPro"/>
</dbReference>
<feature type="transmembrane region" description="Helical" evidence="9">
    <location>
        <begin position="149"/>
        <end position="178"/>
    </location>
</feature>
<keyword evidence="6" id="KW-0653">Protein transport</keyword>
<dbReference type="PANTHER" id="PTHR43386:SF1">
    <property type="entry name" value="D,D-DIPEPTIDE TRANSPORT SYSTEM PERMEASE PROTEIN DDPC-RELATED"/>
    <property type="match status" value="1"/>
</dbReference>
<evidence type="ECO:0000313" key="12">
    <source>
        <dbReference type="Proteomes" id="UP000535415"/>
    </source>
</evidence>
<keyword evidence="2 9" id="KW-0813">Transport</keyword>
<evidence type="ECO:0000259" key="10">
    <source>
        <dbReference type="PROSITE" id="PS50928"/>
    </source>
</evidence>
<evidence type="ECO:0000256" key="5">
    <source>
        <dbReference type="ARBA" id="ARBA00022856"/>
    </source>
</evidence>
<dbReference type="GO" id="GO:0015031">
    <property type="term" value="P:protein transport"/>
    <property type="evidence" value="ECO:0007669"/>
    <property type="project" value="UniProtKB-KW"/>
</dbReference>
<dbReference type="PANTHER" id="PTHR43386">
    <property type="entry name" value="OLIGOPEPTIDE TRANSPORT SYSTEM PERMEASE PROTEIN APPC"/>
    <property type="match status" value="1"/>
</dbReference>
<gene>
    <name evidence="11" type="ORF">FHS72_003318</name>
</gene>
<feature type="transmembrane region" description="Helical" evidence="9">
    <location>
        <begin position="268"/>
        <end position="290"/>
    </location>
</feature>
<proteinExistence type="inferred from homology"/>
<accession>A0A7W9BNA8</accession>
<evidence type="ECO:0000256" key="9">
    <source>
        <dbReference type="RuleBase" id="RU363032"/>
    </source>
</evidence>
<protein>
    <submittedName>
        <fullName evidence="11">Peptide/nickel transport system permease protein</fullName>
    </submittedName>
</protein>
<dbReference type="RefSeq" id="WP_183530776.1">
    <property type="nucleotide sequence ID" value="NZ_JACIJM010000012.1"/>
</dbReference>
<comment type="caution">
    <text evidence="11">The sequence shown here is derived from an EMBL/GenBank/DDBJ whole genome shotgun (WGS) entry which is preliminary data.</text>
</comment>
<dbReference type="AlphaFoldDB" id="A0A7W9BNA8"/>
<dbReference type="Proteomes" id="UP000535415">
    <property type="component" value="Unassembled WGS sequence"/>
</dbReference>
<keyword evidence="4 9" id="KW-0812">Transmembrane</keyword>
<sequence length="309" mass="33514">MSDATTPELDDIKDARDVNITKLDYARAILKDKVTLVAVLFLAALVIFTAGANFLAPHPPTGLNFLDSLLPPLSRGANGEFYLLGTDELGRDMFSRLIYGARVSVSVGVIGALVSGIVGVFTGLTAGYKGGLYEDIVMRLVDGMLSLPSLLVALFVLFVLGGGFVNLILVFSILHWMVFARLSRGLALEARSSTYVKAAKALGATDMRIIFYHILPNVIPPILVLLTLEIATLILSEASLSFLGFGVQPPDPSWGLMIADGREHIRSAWWLVAFPGIAIFLTALSLNLVANWLRAVTDPVQRWRWFAKG</sequence>
<keyword evidence="7 9" id="KW-1133">Transmembrane helix</keyword>
<evidence type="ECO:0000256" key="3">
    <source>
        <dbReference type="ARBA" id="ARBA00022475"/>
    </source>
</evidence>
<reference evidence="11 12" key="1">
    <citation type="submission" date="2020-08" db="EMBL/GenBank/DDBJ databases">
        <title>Genomic Encyclopedia of Type Strains, Phase IV (KMG-IV): sequencing the most valuable type-strain genomes for metagenomic binning, comparative biology and taxonomic classification.</title>
        <authorList>
            <person name="Goeker M."/>
        </authorList>
    </citation>
    <scope>NUCLEOTIDE SEQUENCE [LARGE SCALE GENOMIC DNA]</scope>
    <source>
        <strain evidence="11 12">DSM 101064</strain>
    </source>
</reference>
<evidence type="ECO:0000313" key="11">
    <source>
        <dbReference type="EMBL" id="MBB5723673.1"/>
    </source>
</evidence>
<evidence type="ECO:0000256" key="7">
    <source>
        <dbReference type="ARBA" id="ARBA00022989"/>
    </source>
</evidence>